<dbReference type="InterPro" id="IPR023485">
    <property type="entry name" value="Ptyr_pPase"/>
</dbReference>
<dbReference type="GO" id="GO:0004725">
    <property type="term" value="F:protein tyrosine phosphatase activity"/>
    <property type="evidence" value="ECO:0007669"/>
    <property type="project" value="UniProtKB-EC"/>
</dbReference>
<accession>A0A9E9LCH3</accession>
<evidence type="ECO:0000256" key="3">
    <source>
        <dbReference type="ARBA" id="ARBA00022801"/>
    </source>
</evidence>
<evidence type="ECO:0000256" key="5">
    <source>
        <dbReference type="ARBA" id="ARBA00051722"/>
    </source>
</evidence>
<name>A0A9E9LCH3_9BURK</name>
<dbReference type="Pfam" id="PF01451">
    <property type="entry name" value="LMWPc"/>
    <property type="match status" value="1"/>
</dbReference>
<dbReference type="EC" id="3.1.3.48" evidence="2"/>
<dbReference type="CDD" id="cd16343">
    <property type="entry name" value="LMWPTP"/>
    <property type="match status" value="1"/>
</dbReference>
<dbReference type="PRINTS" id="PR00719">
    <property type="entry name" value="LMWPTPASE"/>
</dbReference>
<dbReference type="PANTHER" id="PTHR11717:SF31">
    <property type="entry name" value="LOW MOLECULAR WEIGHT PROTEIN-TYROSINE-PHOSPHATASE ETP-RELATED"/>
    <property type="match status" value="1"/>
</dbReference>
<feature type="domain" description="Phosphotyrosine protein phosphatase I" evidence="6">
    <location>
        <begin position="3"/>
        <end position="141"/>
    </location>
</feature>
<evidence type="ECO:0000256" key="1">
    <source>
        <dbReference type="ARBA" id="ARBA00011063"/>
    </source>
</evidence>
<dbReference type="RefSeq" id="WP_269282433.1">
    <property type="nucleotide sequence ID" value="NZ_CP098251.1"/>
</dbReference>
<dbReference type="PANTHER" id="PTHR11717">
    <property type="entry name" value="LOW MOLECULAR WEIGHT PROTEIN TYROSINE PHOSPHATASE"/>
    <property type="match status" value="1"/>
</dbReference>
<organism evidence="7">
    <name type="scientific">Oxalobacter aliiformigenes</name>
    <dbReference type="NCBI Taxonomy" id="2946593"/>
    <lineage>
        <taxon>Bacteria</taxon>
        <taxon>Pseudomonadati</taxon>
        <taxon>Pseudomonadota</taxon>
        <taxon>Betaproteobacteria</taxon>
        <taxon>Burkholderiales</taxon>
        <taxon>Oxalobacteraceae</taxon>
        <taxon>Oxalobacter</taxon>
    </lineage>
</organism>
<dbReference type="InterPro" id="IPR050438">
    <property type="entry name" value="LMW_PTPase"/>
</dbReference>
<keyword evidence="3" id="KW-0378">Hydrolase</keyword>
<protein>
    <recommendedName>
        <fullName evidence="2">protein-tyrosine-phosphatase</fullName>
        <ecNumber evidence="2">3.1.3.48</ecNumber>
    </recommendedName>
</protein>
<dbReference type="SUPFAM" id="SSF52788">
    <property type="entry name" value="Phosphotyrosine protein phosphatases I"/>
    <property type="match status" value="1"/>
</dbReference>
<evidence type="ECO:0000259" key="6">
    <source>
        <dbReference type="SMART" id="SM00226"/>
    </source>
</evidence>
<proteinExistence type="inferred from homology"/>
<dbReference type="Gene3D" id="3.40.50.2300">
    <property type="match status" value="1"/>
</dbReference>
<dbReference type="InterPro" id="IPR036196">
    <property type="entry name" value="Ptyr_pPase_sf"/>
</dbReference>
<sequence length="153" mass="17296">MINSILVICLGNICRSPMAEGLLKKRYPDKDIASAGLEDITAGWFADPSAIHVMKENGIDISRHRARVLTKALLEKADLVLTMEKRQSDSIRSRFPNYRGKIMRVGEFGNYDVPDPYSKDINAFHESFDLISKGLDEIGRHVIHPENRERNAS</sequence>
<dbReference type="SMART" id="SM00226">
    <property type="entry name" value="LMWPc"/>
    <property type="match status" value="1"/>
</dbReference>
<keyword evidence="4" id="KW-0904">Protein phosphatase</keyword>
<evidence type="ECO:0000256" key="2">
    <source>
        <dbReference type="ARBA" id="ARBA00013064"/>
    </source>
</evidence>
<dbReference type="AlphaFoldDB" id="A0A9E9LCH3"/>
<dbReference type="InterPro" id="IPR017867">
    <property type="entry name" value="Tyr_phospatase_low_mol_wt"/>
</dbReference>
<dbReference type="EMBL" id="CP098251">
    <property type="protein sequence ID" value="WAV90505.1"/>
    <property type="molecule type" value="Genomic_DNA"/>
</dbReference>
<evidence type="ECO:0000313" key="7">
    <source>
        <dbReference type="EMBL" id="WAV90505.1"/>
    </source>
</evidence>
<reference evidence="7" key="1">
    <citation type="journal article" date="2022" name="Front. Microbiol.">
        <title>New perspectives on an old grouping: The genomic and phenotypic variability of Oxalobacter formigenes and the implications for calcium oxalate stone prevention.</title>
        <authorList>
            <person name="Chmiel J.A."/>
            <person name="Carr C."/>
            <person name="Stuivenberg G.A."/>
            <person name="Venema R."/>
            <person name="Chanyi R.M."/>
            <person name="Al K.F."/>
            <person name="Giguere D."/>
            <person name="Say H."/>
            <person name="Akouris P.P."/>
            <person name="Dominguez Romero S.A."/>
            <person name="Kwong A."/>
            <person name="Tai V."/>
            <person name="Koval S.F."/>
            <person name="Razvi H."/>
            <person name="Bjazevic J."/>
            <person name="Burton J.P."/>
        </authorList>
    </citation>
    <scope>NUCLEOTIDE SEQUENCE</scope>
    <source>
        <strain evidence="7">OxK</strain>
    </source>
</reference>
<dbReference type="Proteomes" id="UP001164819">
    <property type="component" value="Chromosome"/>
</dbReference>
<gene>
    <name evidence="7" type="ORF">NB646_06420</name>
</gene>
<comment type="catalytic activity">
    <reaction evidence="5">
        <text>O-phospho-L-tyrosyl-[protein] + H2O = L-tyrosyl-[protein] + phosphate</text>
        <dbReference type="Rhea" id="RHEA:10684"/>
        <dbReference type="Rhea" id="RHEA-COMP:10136"/>
        <dbReference type="Rhea" id="RHEA-COMP:20101"/>
        <dbReference type="ChEBI" id="CHEBI:15377"/>
        <dbReference type="ChEBI" id="CHEBI:43474"/>
        <dbReference type="ChEBI" id="CHEBI:46858"/>
        <dbReference type="ChEBI" id="CHEBI:61978"/>
        <dbReference type="EC" id="3.1.3.48"/>
    </reaction>
</comment>
<evidence type="ECO:0000256" key="4">
    <source>
        <dbReference type="ARBA" id="ARBA00022912"/>
    </source>
</evidence>
<comment type="similarity">
    <text evidence="1">Belongs to the low molecular weight phosphotyrosine protein phosphatase family.</text>
</comment>